<dbReference type="STRING" id="709032.Sulku_0551"/>
<keyword evidence="5" id="KW-1185">Reference proteome</keyword>
<dbReference type="KEGG" id="sku:Sulku_0551"/>
<evidence type="ECO:0000313" key="5">
    <source>
        <dbReference type="Proteomes" id="UP000008721"/>
    </source>
</evidence>
<dbReference type="GO" id="GO:0016020">
    <property type="term" value="C:membrane"/>
    <property type="evidence" value="ECO:0007669"/>
    <property type="project" value="InterPro"/>
</dbReference>
<keyword evidence="2" id="KW-0813">Transport</keyword>
<dbReference type="EMBL" id="CP002355">
    <property type="protein sequence ID" value="ADR33217.1"/>
    <property type="molecule type" value="Genomic_DNA"/>
</dbReference>
<evidence type="ECO:0000256" key="2">
    <source>
        <dbReference type="ARBA" id="ARBA00022448"/>
    </source>
</evidence>
<evidence type="ECO:0000256" key="1">
    <source>
        <dbReference type="ARBA" id="ARBA00009075"/>
    </source>
</evidence>
<keyword evidence="3" id="KW-0732">Signal</keyword>
<dbReference type="RefSeq" id="WP_013459414.1">
    <property type="nucleotide sequence ID" value="NC_014762.1"/>
</dbReference>
<reference evidence="4 5" key="1">
    <citation type="journal article" date="2012" name="Stand. Genomic Sci.">
        <title>Complete genome sequence of the sulfur compounds oxidizing chemolithoautotroph Sulfuricurvum kujiense type strain (YK-1(T)).</title>
        <authorList>
            <person name="Han C."/>
            <person name="Kotsyurbenko O."/>
            <person name="Chertkov O."/>
            <person name="Held B."/>
            <person name="Lapidus A."/>
            <person name="Nolan M."/>
            <person name="Lucas S."/>
            <person name="Hammon N."/>
            <person name="Deshpande S."/>
            <person name="Cheng J.F."/>
            <person name="Tapia R."/>
            <person name="Goodwin L.A."/>
            <person name="Pitluck S."/>
            <person name="Liolios K."/>
            <person name="Pagani I."/>
            <person name="Ivanova N."/>
            <person name="Mavromatis K."/>
            <person name="Mikhailova N."/>
            <person name="Pati A."/>
            <person name="Chen A."/>
            <person name="Palaniappan K."/>
            <person name="Land M."/>
            <person name="Hauser L."/>
            <person name="Chang Y.J."/>
            <person name="Jeffries C.D."/>
            <person name="Brambilla E.M."/>
            <person name="Rohde M."/>
            <person name="Spring S."/>
            <person name="Sikorski J."/>
            <person name="Goker M."/>
            <person name="Woyke T."/>
            <person name="Bristow J."/>
            <person name="Eisen J.A."/>
            <person name="Markowitz V."/>
            <person name="Hugenholtz P."/>
            <person name="Kyrpides N.C."/>
            <person name="Klenk H.P."/>
            <person name="Detter J.C."/>
        </authorList>
    </citation>
    <scope>NUCLEOTIDE SEQUENCE [LARGE SCALE GENOMIC DNA]</scope>
    <source>
        <strain evidence="5">ATCC BAA-921 / DSM 16994 / JCM 11577 / YK-1</strain>
    </source>
</reference>
<dbReference type="OrthoDB" id="9125at2"/>
<dbReference type="InterPro" id="IPR005318">
    <property type="entry name" value="OM_porin_bac"/>
</dbReference>
<dbReference type="Pfam" id="PF03573">
    <property type="entry name" value="OprD"/>
    <property type="match status" value="1"/>
</dbReference>
<accession>E4U0C0</accession>
<sequence>MKKTLLVSIAAVTALSGANIEDALKTGKASGQIRAAYVNQDNALGADTYATALGGVLKYETGVWNDLKFGVAAYISQKLPFATGDNEKANNDLFADNADSYVYLGEAYIDYTRNDFALRIGRQQIDTPLADTDDIRMHPNTFEAAIATYKGFEGSTLVGGVVKRFAGYDSGNDISKFKKLDGADSHGAAIAGITNESVENLALQGWYYGIDNIANVLYADATYAMELYETSGIEVAAQFGQFNESLNSTIDGTVYGVGASFNIDMLTVGAAYNEVNSDTGKAIVNGFGGGPYFTSMEEMTIDGLEDAKAYQFNAELDMSDAGIDGLTLAALYGKFKGKTGGLDAKVSEFDIVLAYDINENVCADMSYATIDDKNKNTGDSGTDGGYDRFLLRLSYSF</sequence>
<dbReference type="Gene3D" id="2.40.160.10">
    <property type="entry name" value="Porin"/>
    <property type="match status" value="1"/>
</dbReference>
<organism evidence="4 5">
    <name type="scientific">Sulfuricurvum kujiense (strain ATCC BAA-921 / DSM 16994 / JCM 11577 / YK-1)</name>
    <dbReference type="NCBI Taxonomy" id="709032"/>
    <lineage>
        <taxon>Bacteria</taxon>
        <taxon>Pseudomonadati</taxon>
        <taxon>Campylobacterota</taxon>
        <taxon>Epsilonproteobacteria</taxon>
        <taxon>Campylobacterales</taxon>
        <taxon>Sulfurimonadaceae</taxon>
        <taxon>Sulfuricurvum</taxon>
    </lineage>
</organism>
<name>E4U0C0_SULKY</name>
<gene>
    <name evidence="4" type="ordered locus">Sulku_0551</name>
</gene>
<comment type="similarity">
    <text evidence="1">Belongs to the outer membrane porin (Opr) (TC 1.B.25) family.</text>
</comment>
<dbReference type="eggNOG" id="COG3203">
    <property type="taxonomic scope" value="Bacteria"/>
</dbReference>
<dbReference type="HOGENOM" id="CLU_049734_0_0_7"/>
<dbReference type="InterPro" id="IPR023614">
    <property type="entry name" value="Porin_dom_sf"/>
</dbReference>
<dbReference type="AlphaFoldDB" id="E4U0C0"/>
<dbReference type="GO" id="GO:0015288">
    <property type="term" value="F:porin activity"/>
    <property type="evidence" value="ECO:0007669"/>
    <property type="project" value="TreeGrafter"/>
</dbReference>
<dbReference type="PANTHER" id="PTHR34596:SF2">
    <property type="entry name" value="CHITOPORIN"/>
    <property type="match status" value="1"/>
</dbReference>
<dbReference type="Proteomes" id="UP000008721">
    <property type="component" value="Chromosome"/>
</dbReference>
<evidence type="ECO:0000256" key="3">
    <source>
        <dbReference type="ARBA" id="ARBA00022729"/>
    </source>
</evidence>
<protein>
    <submittedName>
        <fullName evidence="4">Outer membrane porin</fullName>
    </submittedName>
</protein>
<dbReference type="SUPFAM" id="SSF56935">
    <property type="entry name" value="Porins"/>
    <property type="match status" value="1"/>
</dbReference>
<evidence type="ECO:0000313" key="4">
    <source>
        <dbReference type="EMBL" id="ADR33217.1"/>
    </source>
</evidence>
<dbReference type="PANTHER" id="PTHR34596">
    <property type="entry name" value="CHITOPORIN"/>
    <property type="match status" value="1"/>
</dbReference>
<proteinExistence type="inferred from homology"/>